<evidence type="ECO:0000313" key="2">
    <source>
        <dbReference type="Proteomes" id="UP001501243"/>
    </source>
</evidence>
<dbReference type="RefSeq" id="WP_208129947.1">
    <property type="nucleotide sequence ID" value="NZ_BAABGQ010000006.1"/>
</dbReference>
<evidence type="ECO:0008006" key="3">
    <source>
        <dbReference type="Google" id="ProtNLM"/>
    </source>
</evidence>
<gene>
    <name evidence="1" type="ORF">GCM10023172_26620</name>
</gene>
<proteinExistence type="predicted"/>
<dbReference type="SUPFAM" id="SSF53448">
    <property type="entry name" value="Nucleotide-diphospho-sugar transferases"/>
    <property type="match status" value="1"/>
</dbReference>
<reference evidence="2" key="1">
    <citation type="journal article" date="2019" name="Int. J. Syst. Evol. Microbiol.">
        <title>The Global Catalogue of Microorganisms (GCM) 10K type strain sequencing project: providing services to taxonomists for standard genome sequencing and annotation.</title>
        <authorList>
            <consortium name="The Broad Institute Genomics Platform"/>
            <consortium name="The Broad Institute Genome Sequencing Center for Infectious Disease"/>
            <person name="Wu L."/>
            <person name="Ma J."/>
        </authorList>
    </citation>
    <scope>NUCLEOTIDE SEQUENCE [LARGE SCALE GENOMIC DNA]</scope>
    <source>
        <strain evidence="2">JCM 17841</strain>
    </source>
</reference>
<accession>A0ABP8QIR2</accession>
<protein>
    <recommendedName>
        <fullName evidence="3">Nucleotide-diphospho-sugar transferase domain-containing protein</fullName>
    </recommendedName>
</protein>
<sequence>MSNYLIYQAYGSPNILNEALLSILSYLRQPAGATVLVYTDNPGHFQAVLGDAAGVAYVFIEPAQWRAWRGEIDFVHRVKIKVLQHAAAHYTGQLLYVDTDTIFTQSPSAIFAMLAQGERFMHVGEGRLGDGNPLNRKINRALQQASGGPALAGGTIGPDTRMYNAGVLGLRSPADAPRLAEVLALTEQLFRLYPKHVMEQLAFSIVWARSGPVREAAPWIYHYWNLKEIWPVLAKIFTPQPGTTLADWQARATSLNVPALAEGKAHFRALPGWRRAVQRWLGRDWQLPPGLGSGPV</sequence>
<name>A0ABP8QIR2_9BACT</name>
<dbReference type="Proteomes" id="UP001501243">
    <property type="component" value="Unassembled WGS sequence"/>
</dbReference>
<dbReference type="InterPro" id="IPR029044">
    <property type="entry name" value="Nucleotide-diphossugar_trans"/>
</dbReference>
<comment type="caution">
    <text evidence="1">The sequence shown here is derived from an EMBL/GenBank/DDBJ whole genome shotgun (WGS) entry which is preliminary data.</text>
</comment>
<organism evidence="1 2">
    <name type="scientific">Hymenobacter ginsengisoli</name>
    <dbReference type="NCBI Taxonomy" id="1051626"/>
    <lineage>
        <taxon>Bacteria</taxon>
        <taxon>Pseudomonadati</taxon>
        <taxon>Bacteroidota</taxon>
        <taxon>Cytophagia</taxon>
        <taxon>Cytophagales</taxon>
        <taxon>Hymenobacteraceae</taxon>
        <taxon>Hymenobacter</taxon>
    </lineage>
</organism>
<evidence type="ECO:0000313" key="1">
    <source>
        <dbReference type="EMBL" id="GAA4502793.1"/>
    </source>
</evidence>
<dbReference type="EMBL" id="BAABGQ010000006">
    <property type="protein sequence ID" value="GAA4502793.1"/>
    <property type="molecule type" value="Genomic_DNA"/>
</dbReference>
<keyword evidence="2" id="KW-1185">Reference proteome</keyword>